<dbReference type="Pfam" id="PF05368">
    <property type="entry name" value="NmrA"/>
    <property type="match status" value="1"/>
</dbReference>
<dbReference type="Proteomes" id="UP001305779">
    <property type="component" value="Unassembled WGS sequence"/>
</dbReference>
<evidence type="ECO:0000256" key="1">
    <source>
        <dbReference type="ARBA" id="ARBA00006328"/>
    </source>
</evidence>
<dbReference type="SUPFAM" id="SSF51735">
    <property type="entry name" value="NAD(P)-binding Rossmann-fold domains"/>
    <property type="match status" value="1"/>
</dbReference>
<feature type="domain" description="NmrA-like" evidence="3">
    <location>
        <begin position="3"/>
        <end position="271"/>
    </location>
</feature>
<dbReference type="InterPro" id="IPR008030">
    <property type="entry name" value="NmrA-like"/>
</dbReference>
<evidence type="ECO:0000259" key="3">
    <source>
        <dbReference type="Pfam" id="PF05368"/>
    </source>
</evidence>
<gene>
    <name evidence="4" type="ORF">PRZ48_013894</name>
</gene>
<accession>A0ABR0DZD1</accession>
<keyword evidence="5" id="KW-1185">Reference proteome</keyword>
<dbReference type="PANTHER" id="PTHR42748:SF29">
    <property type="entry name" value="NMRA-LIKE DOMAIN-CONTAINING PROTEIN"/>
    <property type="match status" value="1"/>
</dbReference>
<name>A0ABR0DZD1_ZASCE</name>
<dbReference type="Gene3D" id="3.90.25.10">
    <property type="entry name" value="UDP-galactose 4-epimerase, domain 1"/>
    <property type="match status" value="1"/>
</dbReference>
<dbReference type="Gene3D" id="3.40.50.720">
    <property type="entry name" value="NAD(P)-binding Rossmann-like Domain"/>
    <property type="match status" value="1"/>
</dbReference>
<organism evidence="4 5">
    <name type="scientific">Zasmidium cellare</name>
    <name type="common">Wine cellar mold</name>
    <name type="synonym">Racodium cellare</name>
    <dbReference type="NCBI Taxonomy" id="395010"/>
    <lineage>
        <taxon>Eukaryota</taxon>
        <taxon>Fungi</taxon>
        <taxon>Dikarya</taxon>
        <taxon>Ascomycota</taxon>
        <taxon>Pezizomycotina</taxon>
        <taxon>Dothideomycetes</taxon>
        <taxon>Dothideomycetidae</taxon>
        <taxon>Mycosphaerellales</taxon>
        <taxon>Mycosphaerellaceae</taxon>
        <taxon>Zasmidium</taxon>
    </lineage>
</organism>
<dbReference type="InterPro" id="IPR036291">
    <property type="entry name" value="NAD(P)-bd_dom_sf"/>
</dbReference>
<keyword evidence="2" id="KW-0521">NADP</keyword>
<comment type="caution">
    <text evidence="4">The sequence shown here is derived from an EMBL/GenBank/DDBJ whole genome shotgun (WGS) entry which is preliminary data.</text>
</comment>
<evidence type="ECO:0000313" key="4">
    <source>
        <dbReference type="EMBL" id="KAK4494538.1"/>
    </source>
</evidence>
<dbReference type="InterPro" id="IPR051164">
    <property type="entry name" value="NmrA-like_oxidored"/>
</dbReference>
<evidence type="ECO:0000256" key="2">
    <source>
        <dbReference type="ARBA" id="ARBA00022857"/>
    </source>
</evidence>
<dbReference type="EMBL" id="JAXOVC010000013">
    <property type="protein sequence ID" value="KAK4494538.1"/>
    <property type="molecule type" value="Genomic_DNA"/>
</dbReference>
<reference evidence="4 5" key="1">
    <citation type="journal article" date="2023" name="G3 (Bethesda)">
        <title>A chromosome-level genome assembly of Zasmidium syzygii isolated from banana leaves.</title>
        <authorList>
            <person name="van Westerhoven A.C."/>
            <person name="Mehrabi R."/>
            <person name="Talebi R."/>
            <person name="Steentjes M.B.F."/>
            <person name="Corcolon B."/>
            <person name="Chong P.A."/>
            <person name="Kema G.H.J."/>
            <person name="Seidl M.F."/>
        </authorList>
    </citation>
    <scope>NUCLEOTIDE SEQUENCE [LARGE SCALE GENOMIC DNA]</scope>
    <source>
        <strain evidence="4 5">P124</strain>
    </source>
</reference>
<proteinExistence type="inferred from homology"/>
<dbReference type="PANTHER" id="PTHR42748">
    <property type="entry name" value="NITROGEN METABOLITE REPRESSION PROTEIN NMRA FAMILY MEMBER"/>
    <property type="match status" value="1"/>
</dbReference>
<protein>
    <recommendedName>
        <fullName evidence="3">NmrA-like domain-containing protein</fullName>
    </recommendedName>
</protein>
<sequence>MPQKLIVIVGGTGRQGGSVARTFLSLPSWKVRITTRNPSSPAATELASLGAEVVQADLNDTSSIEKAFTNANAIFLNTDYWTVWRPFKASLDAEGKSYEPASEKAYETETSQGKRAVDAAAKIPTLERFIFSPLIDVIKASGGKYPRSGHANAKAWIANYIQTDHPELFKKTSLIYLGGYNDNPSLAPRPNEATGRYMFILPLKGSFRMPIINPSESTGKFVRALIEDEQPGTKLLAYDTYPSINEIVSNWGRENGKEADLIPITIQGLHEKVGLTWEHLDILSTLMETDDYMAGVDNYIEPSQLKSSKI</sequence>
<evidence type="ECO:0000313" key="5">
    <source>
        <dbReference type="Proteomes" id="UP001305779"/>
    </source>
</evidence>
<comment type="similarity">
    <text evidence="1">Belongs to the NmrA-type oxidoreductase family.</text>
</comment>